<evidence type="ECO:0000313" key="4">
    <source>
        <dbReference type="WBParaSite" id="SPAL_0000570100.1"/>
    </source>
</evidence>
<accession>A0A0N5BIB7</accession>
<proteinExistence type="predicted"/>
<organism evidence="3 4">
    <name type="scientific">Strongyloides papillosus</name>
    <name type="common">Intestinal threadworm</name>
    <dbReference type="NCBI Taxonomy" id="174720"/>
    <lineage>
        <taxon>Eukaryota</taxon>
        <taxon>Metazoa</taxon>
        <taxon>Ecdysozoa</taxon>
        <taxon>Nematoda</taxon>
        <taxon>Chromadorea</taxon>
        <taxon>Rhabditida</taxon>
        <taxon>Tylenchina</taxon>
        <taxon>Panagrolaimomorpha</taxon>
        <taxon>Strongyloidoidea</taxon>
        <taxon>Strongyloididae</taxon>
        <taxon>Strongyloides</taxon>
    </lineage>
</organism>
<evidence type="ECO:0000256" key="1">
    <source>
        <dbReference type="SAM" id="Phobius"/>
    </source>
</evidence>
<feature type="signal peptide" evidence="2">
    <location>
        <begin position="1"/>
        <end position="20"/>
    </location>
</feature>
<dbReference type="Proteomes" id="UP000046392">
    <property type="component" value="Unplaced"/>
</dbReference>
<protein>
    <submittedName>
        <fullName evidence="4">Uncharacterized protein</fullName>
    </submittedName>
</protein>
<sequence>MFELKLFLLISGSLFFSVYGQDTNDKTINRKFIYDEVYKPHGEIAPVKEWYEVHQFQLILFGFQLTLFIIIVIVGWDHIKHFCFGEDESNSMSIEDLMKKQLEENQK</sequence>
<keyword evidence="2" id="KW-0732">Signal</keyword>
<feature type="chain" id="PRO_5005894316" evidence="2">
    <location>
        <begin position="21"/>
        <end position="107"/>
    </location>
</feature>
<reference evidence="4" key="1">
    <citation type="submission" date="2017-02" db="UniProtKB">
        <authorList>
            <consortium name="WormBaseParasite"/>
        </authorList>
    </citation>
    <scope>IDENTIFICATION</scope>
</reference>
<feature type="transmembrane region" description="Helical" evidence="1">
    <location>
        <begin position="56"/>
        <end position="76"/>
    </location>
</feature>
<evidence type="ECO:0000313" key="3">
    <source>
        <dbReference type="Proteomes" id="UP000046392"/>
    </source>
</evidence>
<name>A0A0N5BIB7_STREA</name>
<dbReference type="AlphaFoldDB" id="A0A0N5BIB7"/>
<keyword evidence="3" id="KW-1185">Reference proteome</keyword>
<keyword evidence="1" id="KW-0472">Membrane</keyword>
<evidence type="ECO:0000256" key="2">
    <source>
        <dbReference type="SAM" id="SignalP"/>
    </source>
</evidence>
<keyword evidence="1" id="KW-0812">Transmembrane</keyword>
<dbReference type="WBParaSite" id="SPAL_0000570100.1">
    <property type="protein sequence ID" value="SPAL_0000570100.1"/>
    <property type="gene ID" value="SPAL_0000570100"/>
</dbReference>
<keyword evidence="1" id="KW-1133">Transmembrane helix</keyword>